<organism evidence="1 2">
    <name type="scientific">Aquatica leii</name>
    <dbReference type="NCBI Taxonomy" id="1421715"/>
    <lineage>
        <taxon>Eukaryota</taxon>
        <taxon>Metazoa</taxon>
        <taxon>Ecdysozoa</taxon>
        <taxon>Arthropoda</taxon>
        <taxon>Hexapoda</taxon>
        <taxon>Insecta</taxon>
        <taxon>Pterygota</taxon>
        <taxon>Neoptera</taxon>
        <taxon>Endopterygota</taxon>
        <taxon>Coleoptera</taxon>
        <taxon>Polyphaga</taxon>
        <taxon>Elateriformia</taxon>
        <taxon>Elateroidea</taxon>
        <taxon>Lampyridae</taxon>
        <taxon>Luciolinae</taxon>
        <taxon>Aquatica</taxon>
    </lineage>
</organism>
<dbReference type="Proteomes" id="UP001353858">
    <property type="component" value="Unassembled WGS sequence"/>
</dbReference>
<dbReference type="AlphaFoldDB" id="A0AAN7Q1H2"/>
<accession>A0AAN7Q1H2</accession>
<gene>
    <name evidence="1" type="ORF">RN001_005581</name>
</gene>
<evidence type="ECO:0000313" key="2">
    <source>
        <dbReference type="Proteomes" id="UP001353858"/>
    </source>
</evidence>
<keyword evidence="2" id="KW-1185">Reference proteome</keyword>
<protein>
    <submittedName>
        <fullName evidence="1">Uncharacterized protein</fullName>
    </submittedName>
</protein>
<comment type="caution">
    <text evidence="1">The sequence shown here is derived from an EMBL/GenBank/DDBJ whole genome shotgun (WGS) entry which is preliminary data.</text>
</comment>
<reference evidence="2" key="1">
    <citation type="submission" date="2023-01" db="EMBL/GenBank/DDBJ databases">
        <title>Key to firefly adult light organ development and bioluminescence: homeobox transcription factors regulate luciferase expression and transportation to peroxisome.</title>
        <authorList>
            <person name="Fu X."/>
        </authorList>
    </citation>
    <scope>NUCLEOTIDE SEQUENCE [LARGE SCALE GENOMIC DNA]</scope>
</reference>
<proteinExistence type="predicted"/>
<evidence type="ECO:0000313" key="1">
    <source>
        <dbReference type="EMBL" id="KAK4882262.1"/>
    </source>
</evidence>
<dbReference type="EMBL" id="JARPUR010000002">
    <property type="protein sequence ID" value="KAK4882262.1"/>
    <property type="molecule type" value="Genomic_DNA"/>
</dbReference>
<sequence>MAQASKNYCIEALNENNYYNWIEKDFNISYPDAAGKLFETLPIYKNRIIEVAGKRLKSSKELAVKKGLKEYLGCVENGEVNTNTIKKTKNKIPWRPSKLESRDGFITHIKSEAELEETVTRRRAKISSLGLTIEPFIIIIGPYCCP</sequence>
<name>A0AAN7Q1H2_9COLE</name>